<reference evidence="5 6" key="1">
    <citation type="submission" date="2021-03" db="EMBL/GenBank/DDBJ databases">
        <title>Whole genome shotgun sequence of Actinoplanes toevensis NBRC 105298.</title>
        <authorList>
            <person name="Komaki H."/>
            <person name="Tamura T."/>
        </authorList>
    </citation>
    <scope>NUCLEOTIDE SEQUENCE [LARGE SCALE GENOMIC DNA]</scope>
    <source>
        <strain evidence="5 6">NBRC 105298</strain>
    </source>
</reference>
<dbReference type="PROSITE" id="PS50043">
    <property type="entry name" value="HTH_LUXR_2"/>
    <property type="match status" value="1"/>
</dbReference>
<sequence>MDTQPVLIKLFDTGMEITVSGSPAAVAALLERLQPGRAGGRTLAALTAQEAAIAALVGQGCTNQQIARRLAISRHTVNFHLRQIFLKLAIRSRVNLAVLAHADHEGHDGDRRD</sequence>
<dbReference type="EMBL" id="BOQN01000095">
    <property type="protein sequence ID" value="GIM95512.1"/>
    <property type="molecule type" value="Genomic_DNA"/>
</dbReference>
<gene>
    <name evidence="5" type="ORF">Ato02nite_073050</name>
</gene>
<dbReference type="GO" id="GO:0003677">
    <property type="term" value="F:DNA binding"/>
    <property type="evidence" value="ECO:0007669"/>
    <property type="project" value="UniProtKB-KW"/>
</dbReference>
<dbReference type="GO" id="GO:0006355">
    <property type="term" value="P:regulation of DNA-templated transcription"/>
    <property type="evidence" value="ECO:0007669"/>
    <property type="project" value="InterPro"/>
</dbReference>
<proteinExistence type="predicted"/>
<name>A0A919THM1_9ACTN</name>
<protein>
    <recommendedName>
        <fullName evidence="4">HTH luxR-type domain-containing protein</fullName>
    </recommendedName>
</protein>
<dbReference type="SMART" id="SM00421">
    <property type="entry name" value="HTH_LUXR"/>
    <property type="match status" value="1"/>
</dbReference>
<dbReference type="AlphaFoldDB" id="A0A919THM1"/>
<keyword evidence="6" id="KW-1185">Reference proteome</keyword>
<dbReference type="Pfam" id="PF00196">
    <property type="entry name" value="GerE"/>
    <property type="match status" value="1"/>
</dbReference>
<dbReference type="CDD" id="cd06170">
    <property type="entry name" value="LuxR_C_like"/>
    <property type="match status" value="1"/>
</dbReference>
<dbReference type="PRINTS" id="PR00038">
    <property type="entry name" value="HTHLUXR"/>
</dbReference>
<comment type="caution">
    <text evidence="5">The sequence shown here is derived from an EMBL/GenBank/DDBJ whole genome shotgun (WGS) entry which is preliminary data.</text>
</comment>
<keyword evidence="1" id="KW-0805">Transcription regulation</keyword>
<accession>A0A919THM1</accession>
<evidence type="ECO:0000256" key="1">
    <source>
        <dbReference type="ARBA" id="ARBA00023015"/>
    </source>
</evidence>
<dbReference type="InterPro" id="IPR000792">
    <property type="entry name" value="Tscrpt_reg_LuxR_C"/>
</dbReference>
<evidence type="ECO:0000259" key="4">
    <source>
        <dbReference type="PROSITE" id="PS50043"/>
    </source>
</evidence>
<evidence type="ECO:0000256" key="3">
    <source>
        <dbReference type="ARBA" id="ARBA00023163"/>
    </source>
</evidence>
<keyword evidence="3" id="KW-0804">Transcription</keyword>
<organism evidence="5 6">
    <name type="scientific">Paractinoplanes toevensis</name>
    <dbReference type="NCBI Taxonomy" id="571911"/>
    <lineage>
        <taxon>Bacteria</taxon>
        <taxon>Bacillati</taxon>
        <taxon>Actinomycetota</taxon>
        <taxon>Actinomycetes</taxon>
        <taxon>Micromonosporales</taxon>
        <taxon>Micromonosporaceae</taxon>
        <taxon>Paractinoplanes</taxon>
    </lineage>
</organism>
<evidence type="ECO:0000313" key="6">
    <source>
        <dbReference type="Proteomes" id="UP000677082"/>
    </source>
</evidence>
<evidence type="ECO:0000256" key="2">
    <source>
        <dbReference type="ARBA" id="ARBA00023125"/>
    </source>
</evidence>
<dbReference type="PANTHER" id="PTHR44688">
    <property type="entry name" value="DNA-BINDING TRANSCRIPTIONAL ACTIVATOR DEVR_DOSR"/>
    <property type="match status" value="1"/>
</dbReference>
<dbReference type="Gene3D" id="1.10.10.10">
    <property type="entry name" value="Winged helix-like DNA-binding domain superfamily/Winged helix DNA-binding domain"/>
    <property type="match status" value="1"/>
</dbReference>
<dbReference type="Proteomes" id="UP000677082">
    <property type="component" value="Unassembled WGS sequence"/>
</dbReference>
<dbReference type="PANTHER" id="PTHR44688:SF16">
    <property type="entry name" value="DNA-BINDING TRANSCRIPTIONAL ACTIVATOR DEVR_DOSR"/>
    <property type="match status" value="1"/>
</dbReference>
<dbReference type="InterPro" id="IPR036388">
    <property type="entry name" value="WH-like_DNA-bd_sf"/>
</dbReference>
<feature type="domain" description="HTH luxR-type" evidence="4">
    <location>
        <begin position="39"/>
        <end position="104"/>
    </location>
</feature>
<dbReference type="InterPro" id="IPR016032">
    <property type="entry name" value="Sig_transdc_resp-reg_C-effctor"/>
</dbReference>
<keyword evidence="2" id="KW-0238">DNA-binding</keyword>
<dbReference type="SUPFAM" id="SSF46894">
    <property type="entry name" value="C-terminal effector domain of the bipartite response regulators"/>
    <property type="match status" value="1"/>
</dbReference>
<evidence type="ECO:0000313" key="5">
    <source>
        <dbReference type="EMBL" id="GIM95512.1"/>
    </source>
</evidence>